<evidence type="ECO:0000313" key="2">
    <source>
        <dbReference type="EMBL" id="KAG2188664.1"/>
    </source>
</evidence>
<dbReference type="Proteomes" id="UP000612746">
    <property type="component" value="Unassembled WGS sequence"/>
</dbReference>
<feature type="region of interest" description="Disordered" evidence="1">
    <location>
        <begin position="86"/>
        <end position="146"/>
    </location>
</feature>
<accession>A0A8H7URW5</accession>
<evidence type="ECO:0000313" key="3">
    <source>
        <dbReference type="Proteomes" id="UP000612746"/>
    </source>
</evidence>
<comment type="caution">
    <text evidence="2">The sequence shown here is derived from an EMBL/GenBank/DDBJ whole genome shotgun (WGS) entry which is preliminary data.</text>
</comment>
<organism evidence="2 3">
    <name type="scientific">Umbelopsis vinacea</name>
    <dbReference type="NCBI Taxonomy" id="44442"/>
    <lineage>
        <taxon>Eukaryota</taxon>
        <taxon>Fungi</taxon>
        <taxon>Fungi incertae sedis</taxon>
        <taxon>Mucoromycota</taxon>
        <taxon>Mucoromycotina</taxon>
        <taxon>Umbelopsidomycetes</taxon>
        <taxon>Umbelopsidales</taxon>
        <taxon>Umbelopsidaceae</taxon>
        <taxon>Umbelopsis</taxon>
    </lineage>
</organism>
<sequence length="146" mass="16605">MTQTNNMSSQVPYINVAETARVKLAEHYEYSRTDNSIRRFVLLSNLLRQPPQPSGSVDLPAPLQKKDDQLAQSWFDACLDDLISDDEPTPIHYNPVPIPSHTTMQQEQWDEQQIEDLNEDDEDVPPLCSSASSDDSIWSNDSEDEL</sequence>
<dbReference type="OrthoDB" id="2377025at2759"/>
<proteinExistence type="predicted"/>
<name>A0A8H7URW5_9FUNG</name>
<reference evidence="2" key="1">
    <citation type="submission" date="2020-12" db="EMBL/GenBank/DDBJ databases">
        <title>Metabolic potential, ecology and presence of endohyphal bacteria is reflected in genomic diversity of Mucoromycotina.</title>
        <authorList>
            <person name="Muszewska A."/>
            <person name="Okrasinska A."/>
            <person name="Steczkiewicz K."/>
            <person name="Drgas O."/>
            <person name="Orlowska M."/>
            <person name="Perlinska-Lenart U."/>
            <person name="Aleksandrzak-Piekarczyk T."/>
            <person name="Szatraj K."/>
            <person name="Zielenkiewicz U."/>
            <person name="Pilsyk S."/>
            <person name="Malc E."/>
            <person name="Mieczkowski P."/>
            <person name="Kruszewska J.S."/>
            <person name="Biernat P."/>
            <person name="Pawlowska J."/>
        </authorList>
    </citation>
    <scope>NUCLEOTIDE SEQUENCE</scope>
    <source>
        <strain evidence="2">WA0000051536</strain>
    </source>
</reference>
<protein>
    <submittedName>
        <fullName evidence="2">Uncharacterized protein</fullName>
    </submittedName>
</protein>
<gene>
    <name evidence="2" type="ORF">INT44_001419</name>
</gene>
<feature type="compositionally biased region" description="Acidic residues" evidence="1">
    <location>
        <begin position="108"/>
        <end position="124"/>
    </location>
</feature>
<feature type="compositionally biased region" description="Low complexity" evidence="1">
    <location>
        <begin position="129"/>
        <end position="140"/>
    </location>
</feature>
<evidence type="ECO:0000256" key="1">
    <source>
        <dbReference type="SAM" id="MobiDB-lite"/>
    </source>
</evidence>
<dbReference type="EMBL" id="JAEPRA010000002">
    <property type="protein sequence ID" value="KAG2188664.1"/>
    <property type="molecule type" value="Genomic_DNA"/>
</dbReference>
<keyword evidence="3" id="KW-1185">Reference proteome</keyword>
<dbReference type="AlphaFoldDB" id="A0A8H7URW5"/>